<dbReference type="Proteomes" id="UP001153737">
    <property type="component" value="Chromosome 8"/>
</dbReference>
<evidence type="ECO:0000313" key="3">
    <source>
        <dbReference type="EMBL" id="CAG9824520.1"/>
    </source>
</evidence>
<feature type="coiled-coil region" evidence="1">
    <location>
        <begin position="21"/>
        <end position="55"/>
    </location>
</feature>
<evidence type="ECO:0008006" key="5">
    <source>
        <dbReference type="Google" id="ProtNLM"/>
    </source>
</evidence>
<accession>A0A9N9X2W8</accession>
<reference evidence="3" key="2">
    <citation type="submission" date="2022-10" db="EMBL/GenBank/DDBJ databases">
        <authorList>
            <consortium name="ENA_rothamsted_submissions"/>
            <consortium name="culmorum"/>
            <person name="King R."/>
        </authorList>
    </citation>
    <scope>NUCLEOTIDE SEQUENCE</scope>
</reference>
<reference evidence="3" key="1">
    <citation type="submission" date="2022-01" db="EMBL/GenBank/DDBJ databases">
        <authorList>
            <person name="King R."/>
        </authorList>
    </citation>
    <scope>NUCLEOTIDE SEQUENCE</scope>
</reference>
<keyword evidence="4" id="KW-1185">Reference proteome</keyword>
<proteinExistence type="predicted"/>
<protein>
    <recommendedName>
        <fullName evidence="5">Endonuclease-reverse transcriptase</fullName>
    </recommendedName>
</protein>
<keyword evidence="1" id="KW-0175">Coiled coil</keyword>
<evidence type="ECO:0000313" key="4">
    <source>
        <dbReference type="Proteomes" id="UP001153737"/>
    </source>
</evidence>
<feature type="compositionally biased region" description="Acidic residues" evidence="2">
    <location>
        <begin position="202"/>
        <end position="217"/>
    </location>
</feature>
<organism evidence="3 4">
    <name type="scientific">Phaedon cochleariae</name>
    <name type="common">Mustard beetle</name>
    <dbReference type="NCBI Taxonomy" id="80249"/>
    <lineage>
        <taxon>Eukaryota</taxon>
        <taxon>Metazoa</taxon>
        <taxon>Ecdysozoa</taxon>
        <taxon>Arthropoda</taxon>
        <taxon>Hexapoda</taxon>
        <taxon>Insecta</taxon>
        <taxon>Pterygota</taxon>
        <taxon>Neoptera</taxon>
        <taxon>Endopterygota</taxon>
        <taxon>Coleoptera</taxon>
        <taxon>Polyphaga</taxon>
        <taxon>Cucujiformia</taxon>
        <taxon>Chrysomeloidea</taxon>
        <taxon>Chrysomelidae</taxon>
        <taxon>Chrysomelinae</taxon>
        <taxon>Chrysomelini</taxon>
        <taxon>Phaedon</taxon>
    </lineage>
</organism>
<dbReference type="PANTHER" id="PTHR37445:SF3">
    <property type="entry name" value="ZINC FINGER PHD-TYPE DOMAIN-CONTAINING PROTEIN"/>
    <property type="match status" value="1"/>
</dbReference>
<evidence type="ECO:0000256" key="2">
    <source>
        <dbReference type="SAM" id="MobiDB-lite"/>
    </source>
</evidence>
<sequence>METSLSTEQAKLYELILKANKEQTQEIKTEIQENIKSLNRKLEKSIEEVEYWKRRSINLERKIRRNNVIVFGLKNEDEASIVNITIQRLNELLETDIRETDINNIYTIGKTENSPVVIEFISYLRKNTLFANKDKLKTLKDNRISIAHDLCQEDREEQKILLKHRKIALDQKEDAKIEGRTLYVNNKPYTTEELRKIDLENACEESSTETEEEEEGEIQPSQERTLRNHKNITEKVQKVQPVAAASHAQQAQKRKTGKTYKYSPKHDSKTRKH</sequence>
<dbReference type="AlphaFoldDB" id="A0A9N9X2W8"/>
<feature type="region of interest" description="Disordered" evidence="2">
    <location>
        <begin position="202"/>
        <end position="273"/>
    </location>
</feature>
<dbReference type="EMBL" id="OU896714">
    <property type="protein sequence ID" value="CAG9824520.1"/>
    <property type="molecule type" value="Genomic_DNA"/>
</dbReference>
<gene>
    <name evidence="3" type="ORF">PHAECO_LOCUS12142</name>
</gene>
<dbReference type="PANTHER" id="PTHR37445">
    <property type="entry name" value="PROTEIN CBG24663"/>
    <property type="match status" value="1"/>
</dbReference>
<name>A0A9N9X2W8_PHACE</name>
<evidence type="ECO:0000256" key="1">
    <source>
        <dbReference type="SAM" id="Coils"/>
    </source>
</evidence>
<dbReference type="OrthoDB" id="6781016at2759"/>